<dbReference type="InterPro" id="IPR038765">
    <property type="entry name" value="Papain-like_cys_pep_sf"/>
</dbReference>
<dbReference type="Gene3D" id="3.40.532.10">
    <property type="entry name" value="Peptidase C12, ubiquitin carboxyl-terminal hydrolase"/>
    <property type="match status" value="1"/>
</dbReference>
<comment type="caution">
    <text evidence="7">Lacks conserved residue(s) required for the propagation of feature annotation.</text>
</comment>
<dbReference type="GO" id="GO:0006511">
    <property type="term" value="P:ubiquitin-dependent protein catabolic process"/>
    <property type="evidence" value="ECO:0007669"/>
    <property type="project" value="UniProtKB-UniRule"/>
</dbReference>
<dbReference type="Pfam" id="PF01088">
    <property type="entry name" value="Peptidase_C12"/>
    <property type="match status" value="1"/>
</dbReference>
<reference evidence="10" key="1">
    <citation type="submission" date="2021-02" db="EMBL/GenBank/DDBJ databases">
        <authorList>
            <person name="Nowell W R."/>
        </authorList>
    </citation>
    <scope>NUCLEOTIDE SEQUENCE</scope>
</reference>
<sequence>MKVSSTGSNRLRSCVAGIDGIGTGLKKSVYWFLIRLPGERHGLFILHRAACKINSYDNFLSWLYEFFSLLRVEAMSKSLSWHALESDPDLWRVYMEKLGADGNSFEFIEIYSLDEDYPPEENIYAFIFLYPDNGSTPISNVSSQDVHDNLWTIKQIDELDSCCCLIALLHAIGNNLDNIVLKADSPLAMFFEKTKNMTADERAVVLLNDQKIHQAHEETAEQGQTAMVDSERVGYHYIAYIVSKNNNLYALNGSTRGPQAKFIRELDKESFYSYVTREIKQRIHELNGDIRFNLIGLARK</sequence>
<evidence type="ECO:0000313" key="10">
    <source>
        <dbReference type="EMBL" id="CAF1033379.1"/>
    </source>
</evidence>
<name>A0A814JBI3_ADIRI</name>
<evidence type="ECO:0000256" key="1">
    <source>
        <dbReference type="ARBA" id="ARBA00000707"/>
    </source>
</evidence>
<organism evidence="10 11">
    <name type="scientific">Adineta ricciae</name>
    <name type="common">Rotifer</name>
    <dbReference type="NCBI Taxonomy" id="249248"/>
    <lineage>
        <taxon>Eukaryota</taxon>
        <taxon>Metazoa</taxon>
        <taxon>Spiralia</taxon>
        <taxon>Gnathifera</taxon>
        <taxon>Rotifera</taxon>
        <taxon>Eurotatoria</taxon>
        <taxon>Bdelloidea</taxon>
        <taxon>Adinetida</taxon>
        <taxon>Adinetidae</taxon>
        <taxon>Adineta</taxon>
    </lineage>
</organism>
<evidence type="ECO:0000256" key="7">
    <source>
        <dbReference type="PROSITE-ProRule" id="PRU01393"/>
    </source>
</evidence>
<dbReference type="EC" id="3.4.19.12" evidence="8"/>
<keyword evidence="3 8" id="KW-0645">Protease</keyword>
<keyword evidence="4 8" id="KW-0833">Ubl conjugation pathway</keyword>
<dbReference type="GO" id="GO:0004843">
    <property type="term" value="F:cysteine-type deubiquitinase activity"/>
    <property type="evidence" value="ECO:0007669"/>
    <property type="project" value="UniProtKB-EC"/>
</dbReference>
<evidence type="ECO:0000256" key="5">
    <source>
        <dbReference type="ARBA" id="ARBA00022801"/>
    </source>
</evidence>
<keyword evidence="6 8" id="KW-0788">Thiol protease</keyword>
<comment type="catalytic activity">
    <reaction evidence="1 8">
        <text>Thiol-dependent hydrolysis of ester, thioester, amide, peptide and isopeptide bonds formed by the C-terminal Gly of ubiquitin (a 76-residue protein attached to proteins as an intracellular targeting signal).</text>
        <dbReference type="EC" id="3.4.19.12"/>
    </reaction>
</comment>
<dbReference type="GO" id="GO:0005737">
    <property type="term" value="C:cytoplasm"/>
    <property type="evidence" value="ECO:0007669"/>
    <property type="project" value="TreeGrafter"/>
</dbReference>
<dbReference type="PRINTS" id="PR00707">
    <property type="entry name" value="UBCTHYDRLASE"/>
</dbReference>
<evidence type="ECO:0000313" key="11">
    <source>
        <dbReference type="Proteomes" id="UP000663852"/>
    </source>
</evidence>
<gene>
    <name evidence="10" type="ORF">EDS130_LOCUS16531</name>
</gene>
<feature type="domain" description="UCH catalytic" evidence="9">
    <location>
        <begin position="80"/>
        <end position="299"/>
    </location>
</feature>
<evidence type="ECO:0000256" key="2">
    <source>
        <dbReference type="ARBA" id="ARBA00009326"/>
    </source>
</evidence>
<dbReference type="SUPFAM" id="SSF54001">
    <property type="entry name" value="Cysteine proteinases"/>
    <property type="match status" value="1"/>
</dbReference>
<dbReference type="InterPro" id="IPR036959">
    <property type="entry name" value="Peptidase_C12_UCH_sf"/>
</dbReference>
<evidence type="ECO:0000256" key="8">
    <source>
        <dbReference type="RuleBase" id="RU361215"/>
    </source>
</evidence>
<evidence type="ECO:0000259" key="9">
    <source>
        <dbReference type="PROSITE" id="PS52048"/>
    </source>
</evidence>
<dbReference type="GO" id="GO:0016579">
    <property type="term" value="P:protein deubiquitination"/>
    <property type="evidence" value="ECO:0007669"/>
    <property type="project" value="TreeGrafter"/>
</dbReference>
<evidence type="ECO:0000256" key="4">
    <source>
        <dbReference type="ARBA" id="ARBA00022786"/>
    </source>
</evidence>
<proteinExistence type="inferred from homology"/>
<keyword evidence="5 8" id="KW-0378">Hydrolase</keyword>
<dbReference type="OrthoDB" id="427186at2759"/>
<dbReference type="InterPro" id="IPR001578">
    <property type="entry name" value="Peptidase_C12_UCH"/>
</dbReference>
<evidence type="ECO:0000256" key="3">
    <source>
        <dbReference type="ARBA" id="ARBA00022670"/>
    </source>
</evidence>
<comment type="caution">
    <text evidence="10">The sequence shown here is derived from an EMBL/GenBank/DDBJ whole genome shotgun (WGS) entry which is preliminary data.</text>
</comment>
<dbReference type="AlphaFoldDB" id="A0A814JBI3"/>
<dbReference type="EMBL" id="CAJNOJ010000072">
    <property type="protein sequence ID" value="CAF1033379.1"/>
    <property type="molecule type" value="Genomic_DNA"/>
</dbReference>
<evidence type="ECO:0000256" key="6">
    <source>
        <dbReference type="ARBA" id="ARBA00022807"/>
    </source>
</evidence>
<accession>A0A814JBI3</accession>
<dbReference type="PANTHER" id="PTHR10589:SF17">
    <property type="entry name" value="UBIQUITIN CARBOXYL-TERMINAL HYDROLASE"/>
    <property type="match status" value="1"/>
</dbReference>
<dbReference type="PROSITE" id="PS52048">
    <property type="entry name" value="UCH_DOMAIN"/>
    <property type="match status" value="1"/>
</dbReference>
<protein>
    <recommendedName>
        <fullName evidence="8">Ubiquitin carboxyl-terminal hydrolase</fullName>
        <ecNumber evidence="8">3.4.19.12</ecNumber>
    </recommendedName>
</protein>
<comment type="similarity">
    <text evidence="2 7 8">Belongs to the peptidase C12 family.</text>
</comment>
<dbReference type="Proteomes" id="UP000663852">
    <property type="component" value="Unassembled WGS sequence"/>
</dbReference>
<dbReference type="PANTHER" id="PTHR10589">
    <property type="entry name" value="UBIQUITIN CARBOXYL-TERMINAL HYDROLASE"/>
    <property type="match status" value="1"/>
</dbReference>